<evidence type="ECO:0000259" key="4">
    <source>
        <dbReference type="PROSITE" id="PS50240"/>
    </source>
</evidence>
<sequence>MHFCAGSIVDSSHVVTAGHCVWNNTNVVITVIAGALNISANEDKQQRVYVRTIHVHPKYKSRNTAGPNDIAILTLATPLKFNERVASIALPDPVKPASGECKYAGWGNRFLISGIYYNPSPILGTVSSTVISRFSCTMRYLFVFRRQLDTALCTSAGPLRGSCQGDSGGPVTCYNSDNTPYLAGVVSWGYFICGDGFHPDVATDVAIFSDFIKKYMND</sequence>
<feature type="domain" description="Peptidase S1" evidence="4">
    <location>
        <begin position="1"/>
        <end position="217"/>
    </location>
</feature>
<proteinExistence type="inferred from homology"/>
<dbReference type="InterPro" id="IPR033116">
    <property type="entry name" value="TRYPSIN_SER"/>
</dbReference>
<evidence type="ECO:0000256" key="1">
    <source>
        <dbReference type="ARBA" id="ARBA00023157"/>
    </source>
</evidence>
<dbReference type="AlphaFoldDB" id="A0A226ENQ5"/>
<reference evidence="5 6" key="1">
    <citation type="submission" date="2015-12" db="EMBL/GenBank/DDBJ databases">
        <title>The genome of Folsomia candida.</title>
        <authorList>
            <person name="Faddeeva A."/>
            <person name="Derks M.F."/>
            <person name="Anvar Y."/>
            <person name="Smit S."/>
            <person name="Van Straalen N."/>
            <person name="Roelofs D."/>
        </authorList>
    </citation>
    <scope>NUCLEOTIDE SEQUENCE [LARGE SCALE GENOMIC DNA]</scope>
    <source>
        <strain evidence="5 6">VU population</strain>
        <tissue evidence="5">Whole body</tissue>
    </source>
</reference>
<organism evidence="5 6">
    <name type="scientific">Folsomia candida</name>
    <name type="common">Springtail</name>
    <dbReference type="NCBI Taxonomy" id="158441"/>
    <lineage>
        <taxon>Eukaryota</taxon>
        <taxon>Metazoa</taxon>
        <taxon>Ecdysozoa</taxon>
        <taxon>Arthropoda</taxon>
        <taxon>Hexapoda</taxon>
        <taxon>Collembola</taxon>
        <taxon>Entomobryomorpha</taxon>
        <taxon>Isotomoidea</taxon>
        <taxon>Isotomidae</taxon>
        <taxon>Proisotominae</taxon>
        <taxon>Folsomia</taxon>
    </lineage>
</organism>
<dbReference type="InterPro" id="IPR043504">
    <property type="entry name" value="Peptidase_S1_PA_chymotrypsin"/>
</dbReference>
<dbReference type="InterPro" id="IPR001314">
    <property type="entry name" value="Peptidase_S1A"/>
</dbReference>
<comment type="caution">
    <text evidence="5">The sequence shown here is derived from an EMBL/GenBank/DDBJ whole genome shotgun (WGS) entry which is preliminary data.</text>
</comment>
<accession>A0A226ENQ5</accession>
<keyword evidence="1" id="KW-1015">Disulfide bond</keyword>
<dbReference type="OMA" id="YRTHEVI"/>
<keyword evidence="6" id="KW-1185">Reference proteome</keyword>
<dbReference type="GO" id="GO:0004252">
    <property type="term" value="F:serine-type endopeptidase activity"/>
    <property type="evidence" value="ECO:0007669"/>
    <property type="project" value="InterPro"/>
</dbReference>
<dbReference type="STRING" id="158441.A0A226ENQ5"/>
<dbReference type="Pfam" id="PF00089">
    <property type="entry name" value="Trypsin"/>
    <property type="match status" value="1"/>
</dbReference>
<dbReference type="Proteomes" id="UP000198287">
    <property type="component" value="Unassembled WGS sequence"/>
</dbReference>
<evidence type="ECO:0000313" key="6">
    <source>
        <dbReference type="Proteomes" id="UP000198287"/>
    </source>
</evidence>
<gene>
    <name evidence="5" type="ORF">Fcan01_05914</name>
</gene>
<dbReference type="GO" id="GO:0006508">
    <property type="term" value="P:proteolysis"/>
    <property type="evidence" value="ECO:0007669"/>
    <property type="project" value="UniProtKB-KW"/>
</dbReference>
<dbReference type="PRINTS" id="PR00722">
    <property type="entry name" value="CHYMOTRYPSIN"/>
</dbReference>
<keyword evidence="3" id="KW-0645">Protease</keyword>
<keyword evidence="3" id="KW-0378">Hydrolase</keyword>
<dbReference type="SMART" id="SM00020">
    <property type="entry name" value="Tryp_SPc"/>
    <property type="match status" value="1"/>
</dbReference>
<dbReference type="PANTHER" id="PTHR24256">
    <property type="entry name" value="TRYPTASE-RELATED"/>
    <property type="match status" value="1"/>
</dbReference>
<protein>
    <submittedName>
        <fullName evidence="5">Anionic trypsin-2</fullName>
    </submittedName>
</protein>
<dbReference type="SUPFAM" id="SSF50494">
    <property type="entry name" value="Trypsin-like serine proteases"/>
    <property type="match status" value="1"/>
</dbReference>
<keyword evidence="3" id="KW-0720">Serine protease</keyword>
<evidence type="ECO:0000256" key="3">
    <source>
        <dbReference type="RuleBase" id="RU363034"/>
    </source>
</evidence>
<dbReference type="InterPro" id="IPR001254">
    <property type="entry name" value="Trypsin_dom"/>
</dbReference>
<comment type="similarity">
    <text evidence="2">Belongs to the peptidase S1 family. CLIP subfamily.</text>
</comment>
<dbReference type="CDD" id="cd00190">
    <property type="entry name" value="Tryp_SPc"/>
    <property type="match status" value="1"/>
</dbReference>
<dbReference type="PROSITE" id="PS00134">
    <property type="entry name" value="TRYPSIN_HIS"/>
    <property type="match status" value="1"/>
</dbReference>
<evidence type="ECO:0000256" key="2">
    <source>
        <dbReference type="ARBA" id="ARBA00024195"/>
    </source>
</evidence>
<name>A0A226ENQ5_FOLCA</name>
<dbReference type="InterPro" id="IPR018114">
    <property type="entry name" value="TRYPSIN_HIS"/>
</dbReference>
<dbReference type="Gene3D" id="2.40.10.10">
    <property type="entry name" value="Trypsin-like serine proteases"/>
    <property type="match status" value="1"/>
</dbReference>
<dbReference type="PROSITE" id="PS50240">
    <property type="entry name" value="TRYPSIN_DOM"/>
    <property type="match status" value="1"/>
</dbReference>
<dbReference type="InterPro" id="IPR051487">
    <property type="entry name" value="Ser/Thr_Proteases_Immune/Dev"/>
</dbReference>
<dbReference type="EMBL" id="LNIX01000002">
    <property type="protein sequence ID" value="OXA59273.1"/>
    <property type="molecule type" value="Genomic_DNA"/>
</dbReference>
<dbReference type="PROSITE" id="PS00135">
    <property type="entry name" value="TRYPSIN_SER"/>
    <property type="match status" value="1"/>
</dbReference>
<evidence type="ECO:0000313" key="5">
    <source>
        <dbReference type="EMBL" id="OXA59273.1"/>
    </source>
</evidence>
<dbReference type="OrthoDB" id="10061449at2759"/>
<dbReference type="InterPro" id="IPR009003">
    <property type="entry name" value="Peptidase_S1_PA"/>
</dbReference>
<dbReference type="FunFam" id="2.40.10.10:FF:000068">
    <property type="entry name" value="transmembrane protease serine 2"/>
    <property type="match status" value="1"/>
</dbReference>